<accession>A0ABQ7JAU8</accession>
<keyword evidence="2" id="KW-0547">Nucleotide-binding</keyword>
<name>A0ABQ7JAU8_9APIC</name>
<protein>
    <submittedName>
        <fullName evidence="5">Uncharacterized protein</fullName>
    </submittedName>
</protein>
<sequence length="2363" mass="265460">MVIVKLICSVLRSEAKESRLDGIIGYDWKFDSKGQEYLDYSMFCDAMFQLADIWSPVIDGMYYSTFLEKLLNRITVQLITTNSGETVRNRPHNVVTLNVYALEHSLETRMLEQISKKPLSGVQSDSNSACLVQFGEDIEFADEDYCFKSPRESVYAESNEVSPLGQPTQTVIQWIQKQIATANECYDNTGIDTACPFEISKMPNADDVEDSPLQQVGVSHISSWKFIKTTAHTLAEKIQQENAVLEVLRDRRVYYKEKDNKVHQLWSPRGKVDTRMDDTELLTESEGSLPSRTNMVRRKSAGDTKPYNRSRRSSWMLLNDIRLEDDTEDDNDEGILQLAAAKIPKDLTFQNSSQEKEVSISAAFSPLAGNVAHFITATESPTVKLENETLLTEANNISHDTIEKGTAINSASKNTLAYDHPQLWSREEWSSTKSSDITETGPSLQQYPDINMLQSNEISSRILQQQHTEDAFPLERADPISSLADVTSVASLRNDANIEFDPNDAVRDVINTNQIKQLATMFEIPTVSIYSVPSNTSSSCNQMAIPEHLDEKQAFHYTLSSENQQSFTDINPPAVCIHTAPVFSSPVVTSYNNTTTELEANDTVGDSVNPSQTKRSAPTIKIQTSSIQSVLSNDSSRRNQTAISECLNEKQNLSSPSLTDYCFPSPNFTQPMLTTYSQPPMAGHIDTAALMRQRPISEDINKSNPLSAEGSALLQEVYDDAVIQSESKQSPISFLDFANEGSAITGAEDEGRVAAGISASLVSIPATLQIDTAALMRQRPISEDINKGNPLSAHSVSAYFRMDDSVSEKGSVANKSSASYSALEDVASLRGKIDLSQGSHEIVVKSEDLRRFSIKTDLMDISKLFSQSVKTMKNGMDTEQLVGKRESSSSDVVFNSFTKAHEMTFTLFPHFEAFVLEYAKRVVRQEAQNKLGYENQENNALTLRSERENLAEKVATDEVSSVEPKMLAITQGEKSNSDIAQVVTTVASLANAAFTRFECVAGTDKQIAQFSQEEKNSFNRSDEKNAMKKLEELDSCHRPLPRPVFLVIGPTFSVSRLVAFNLAARLGCLWLDPNSMLEQTSKLLSKLGLGSANTAIQRLKEGSAVAVSEVFSVYAELVAANSAYPRGYVIAIPVDDEKGAGKTASLQKKWNEVRLMCFVISDNRVTVTKDCQYEFRHFFLLLIPDFEEEISQFRWMSQKLSESGITRNTKFTGTALQIGEHITFHNIPKDGPESIPVPTAEINVDQLNSIDTFEIVPENIRERLKMQIHAVQTLQREIEQKDLSAVTIYTSGHKLSGLVDAAELSIKKNTVAMKLLYSPYPKPLKDIERFYRARKLHERYKDLPVIEQRLVGYEWSKWRNACPVEGTEKNIIQRGNPDLAVEFGGELYLLNDTTSQQKLLKSPFSYLDIPSNVVSHTNVLILGPPRSGKKSQASALASLYGLKHVDIPQIIAKAYEQYRKRHSKAIVSSNMRQYLQSDSIFHTKTGRRWFCTVNFANCSSQDNSGSDVESKTLNECCRAQLDELDAVTLLTGRCLNFPSVVKLLEKELLCRECSTLNSQCNLVNQAIETPTKFAGFVFTGAVESDSFISKLKEINITIHRVIAFKSTREGYSNSYPSLNLPSHSVHCLENHCPFPVAIECYKSRIFEMTTPLVYIPIEISEENALRIIRGTIDPSFPNIDSTESLSGWTRLHETIGKPKTEKTITPTIPRSFFPCPNSLLGPIGRFCPVLFKTEGWLFPGREELSAQFQNKRYLFSNSAHLDRFIHSPEEFVPNDNISPPPSRIMILGPCGSGVSTHISLLSQAWGWNVLNLEDAVISAIKAEFYDRTEKMTPESFGMLSPFEREQLRRDIVKKSIPQNGELIIDDTSKFSTAELFDSIVLCTYVEYHILMTGRLGFSIKRYETVECAASLLKDQFRLPDITIFLECSDKIAKFRFQEKAADATFRGNSSNADIEFFLSCLLPASRPFNAVSMMPYFVSQTVSNLKVEHDSNNSDSTHFGKAEDDFLRKKQRQEAILEQTRAILIDAHAPFVSIKADSEVGLVQATIQEIIEEFFLHKNEWFNKFNCQPISPETADILLNLSMATISPFIYFSPMDIDSMHPYSFIQKWACLLISLLTYRRNPFPVHFQKKIYFLNSKEELKRFCNSPLQYLHGMNTSTELICPTVLVLGPPLSGKTALAKAVAAALGSVNVSAERSIEQLIGNDSYWGRVIRDLLRRGKAVTGNLLFKCLAWKLNTPECIAEGWVVDDFPLQRKSAINLCRARLSPIAVIILQFAKHEIDERSKFVLENWQDSLKDCKKKDSNARECVQLILIISDNALSLELQRFSIDTVIFFRARYENFLRHTLPVWMYYEKSNSDIWCK</sequence>
<dbReference type="Pfam" id="PF00406">
    <property type="entry name" value="ADK"/>
    <property type="match status" value="1"/>
</dbReference>
<evidence type="ECO:0000256" key="4">
    <source>
        <dbReference type="SAM" id="MobiDB-lite"/>
    </source>
</evidence>
<comment type="caution">
    <text evidence="5">The sequence shown here is derived from an EMBL/GenBank/DDBJ whole genome shotgun (WGS) entry which is preliminary data.</text>
</comment>
<feature type="region of interest" description="Disordered" evidence="4">
    <location>
        <begin position="600"/>
        <end position="620"/>
    </location>
</feature>
<dbReference type="Proteomes" id="UP000823046">
    <property type="component" value="Unassembled WGS sequence"/>
</dbReference>
<keyword evidence="3" id="KW-0418">Kinase</keyword>
<keyword evidence="1" id="KW-0808">Transferase</keyword>
<dbReference type="InterPro" id="IPR027417">
    <property type="entry name" value="P-loop_NTPase"/>
</dbReference>
<dbReference type="EMBL" id="JADAQX010000231">
    <property type="protein sequence ID" value="KAF8821132.1"/>
    <property type="molecule type" value="Genomic_DNA"/>
</dbReference>
<dbReference type="SUPFAM" id="SSF52540">
    <property type="entry name" value="P-loop containing nucleoside triphosphate hydrolases"/>
    <property type="match status" value="2"/>
</dbReference>
<evidence type="ECO:0000313" key="5">
    <source>
        <dbReference type="EMBL" id="KAF8821132.1"/>
    </source>
</evidence>
<reference evidence="5 6" key="1">
    <citation type="journal article" date="2020" name="bioRxiv">
        <title>Metabolic contributions of an alphaproteobacterial endosymbiont in the apicomplexan Cardiosporidium cionae.</title>
        <authorList>
            <person name="Hunter E.S."/>
            <person name="Paight C.J."/>
            <person name="Lane C.E."/>
        </authorList>
    </citation>
    <scope>NUCLEOTIDE SEQUENCE [LARGE SCALE GENOMIC DNA]</scope>
    <source>
        <strain evidence="5">ESH_2018</strain>
    </source>
</reference>
<dbReference type="PANTHER" id="PTHR23359">
    <property type="entry name" value="NUCLEOTIDE KINASE"/>
    <property type="match status" value="1"/>
</dbReference>
<organism evidence="5 6">
    <name type="scientific">Cardiosporidium cionae</name>
    <dbReference type="NCBI Taxonomy" id="476202"/>
    <lineage>
        <taxon>Eukaryota</taxon>
        <taxon>Sar</taxon>
        <taxon>Alveolata</taxon>
        <taxon>Apicomplexa</taxon>
        <taxon>Aconoidasida</taxon>
        <taxon>Nephromycida</taxon>
        <taxon>Cardiosporidium</taxon>
    </lineage>
</organism>
<evidence type="ECO:0000256" key="2">
    <source>
        <dbReference type="ARBA" id="ARBA00022741"/>
    </source>
</evidence>
<proteinExistence type="predicted"/>
<evidence type="ECO:0000256" key="3">
    <source>
        <dbReference type="ARBA" id="ARBA00022777"/>
    </source>
</evidence>
<evidence type="ECO:0000256" key="1">
    <source>
        <dbReference type="ARBA" id="ARBA00022679"/>
    </source>
</evidence>
<keyword evidence="6" id="KW-1185">Reference proteome</keyword>
<evidence type="ECO:0000313" key="6">
    <source>
        <dbReference type="Proteomes" id="UP000823046"/>
    </source>
</evidence>
<gene>
    <name evidence="5" type="ORF">IE077_002436</name>
</gene>
<dbReference type="InterPro" id="IPR000850">
    <property type="entry name" value="Adenylat/UMP-CMP_kin"/>
</dbReference>
<dbReference type="Gene3D" id="3.40.50.300">
    <property type="entry name" value="P-loop containing nucleotide triphosphate hydrolases"/>
    <property type="match status" value="3"/>
</dbReference>